<dbReference type="PANTHER" id="PTHR10572:SF24">
    <property type="entry name" value="3-HYDROXY-3-METHYLGLUTARYL-COENZYME A REDUCTASE"/>
    <property type="match status" value="1"/>
</dbReference>
<dbReference type="InterPro" id="IPR023074">
    <property type="entry name" value="HMG_CoA_Rdtase_cat_sf"/>
</dbReference>
<proteinExistence type="predicted"/>
<gene>
    <name evidence="1" type="ORF">RFULGI_LOCUS5845</name>
</gene>
<dbReference type="OrthoDB" id="310654at2759"/>
<keyword evidence="2" id="KW-1185">Reference proteome</keyword>
<dbReference type="PROSITE" id="PS50065">
    <property type="entry name" value="HMG_COA_REDUCTASE_4"/>
    <property type="match status" value="1"/>
</dbReference>
<name>A0A9N9G2V9_9GLOM</name>
<dbReference type="SUPFAM" id="SSF56542">
    <property type="entry name" value="Substrate-binding domain of HMG-CoA reductase"/>
    <property type="match status" value="1"/>
</dbReference>
<dbReference type="GO" id="GO:0005778">
    <property type="term" value="C:peroxisomal membrane"/>
    <property type="evidence" value="ECO:0007669"/>
    <property type="project" value="TreeGrafter"/>
</dbReference>
<dbReference type="GO" id="GO:0008299">
    <property type="term" value="P:isoprenoid biosynthetic process"/>
    <property type="evidence" value="ECO:0007669"/>
    <property type="project" value="TreeGrafter"/>
</dbReference>
<dbReference type="GO" id="GO:0004420">
    <property type="term" value="F:hydroxymethylglutaryl-CoA reductase (NADPH) activity"/>
    <property type="evidence" value="ECO:0007669"/>
    <property type="project" value="InterPro"/>
</dbReference>
<protein>
    <submittedName>
        <fullName evidence="1">12378_t:CDS:1</fullName>
    </submittedName>
</protein>
<organism evidence="1 2">
    <name type="scientific">Racocetra fulgida</name>
    <dbReference type="NCBI Taxonomy" id="60492"/>
    <lineage>
        <taxon>Eukaryota</taxon>
        <taxon>Fungi</taxon>
        <taxon>Fungi incertae sedis</taxon>
        <taxon>Mucoromycota</taxon>
        <taxon>Glomeromycotina</taxon>
        <taxon>Glomeromycetes</taxon>
        <taxon>Diversisporales</taxon>
        <taxon>Gigasporaceae</taxon>
        <taxon>Racocetra</taxon>
    </lineage>
</organism>
<accession>A0A9N9G2V9</accession>
<dbReference type="PANTHER" id="PTHR10572">
    <property type="entry name" value="3-HYDROXY-3-METHYLGLUTARYL-COENZYME A REDUCTASE"/>
    <property type="match status" value="1"/>
</dbReference>
<dbReference type="EMBL" id="CAJVPZ010007020">
    <property type="protein sequence ID" value="CAG8580895.1"/>
    <property type="molecule type" value="Genomic_DNA"/>
</dbReference>
<dbReference type="InterPro" id="IPR002202">
    <property type="entry name" value="HMG_CoA_Rdtase"/>
</dbReference>
<dbReference type="Pfam" id="PF00368">
    <property type="entry name" value="HMG-CoA_red"/>
    <property type="match status" value="1"/>
</dbReference>
<dbReference type="Gene3D" id="3.90.770.10">
    <property type="entry name" value="3-hydroxy-3-methylglutaryl-coenzyme A Reductase, Chain A, domain 2"/>
    <property type="match status" value="1"/>
</dbReference>
<dbReference type="Proteomes" id="UP000789396">
    <property type="component" value="Unassembled WGS sequence"/>
</dbReference>
<dbReference type="GO" id="GO:0005789">
    <property type="term" value="C:endoplasmic reticulum membrane"/>
    <property type="evidence" value="ECO:0007669"/>
    <property type="project" value="TreeGrafter"/>
</dbReference>
<dbReference type="GO" id="GO:0006696">
    <property type="term" value="P:ergosterol biosynthetic process"/>
    <property type="evidence" value="ECO:0007669"/>
    <property type="project" value="TreeGrafter"/>
</dbReference>
<evidence type="ECO:0000313" key="2">
    <source>
        <dbReference type="Proteomes" id="UP000789396"/>
    </source>
</evidence>
<feature type="non-terminal residue" evidence="1">
    <location>
        <position position="1"/>
    </location>
</feature>
<evidence type="ECO:0000313" key="1">
    <source>
        <dbReference type="EMBL" id="CAG8580895.1"/>
    </source>
</evidence>
<reference evidence="1" key="1">
    <citation type="submission" date="2021-06" db="EMBL/GenBank/DDBJ databases">
        <authorList>
            <person name="Kallberg Y."/>
            <person name="Tangrot J."/>
            <person name="Rosling A."/>
        </authorList>
    </citation>
    <scope>NUCLEOTIDE SEQUENCE</scope>
    <source>
        <strain evidence="1">IN212</strain>
    </source>
</reference>
<comment type="caution">
    <text evidence="1">The sequence shown here is derived from an EMBL/GenBank/DDBJ whole genome shotgun (WGS) entry which is preliminary data.</text>
</comment>
<dbReference type="InterPro" id="IPR009029">
    <property type="entry name" value="HMG_CoA_Rdtase_sub-bd_dom_sf"/>
</dbReference>
<sequence length="92" mass="9452">VGGFNAHAANIVTAIYIATGQDPAQNVESSNCITIMEAIDDPVTNAKDLHITCTMPSIEVGTVGGVISLGPQSAMLEMLSVKGTHPTTLGEN</sequence>
<dbReference type="AlphaFoldDB" id="A0A9N9G2V9"/>
<dbReference type="GO" id="GO:0015936">
    <property type="term" value="P:coenzyme A metabolic process"/>
    <property type="evidence" value="ECO:0007669"/>
    <property type="project" value="InterPro"/>
</dbReference>